<keyword evidence="1" id="KW-1133">Transmembrane helix</keyword>
<reference evidence="2 3" key="1">
    <citation type="submission" date="2019-08" db="EMBL/GenBank/DDBJ databases">
        <title>Luteimonas viscosus sp. nov., isolated from soil of a sunflower field.</title>
        <authorList>
            <person name="Jianli Z."/>
            <person name="Ying Z."/>
        </authorList>
    </citation>
    <scope>NUCLEOTIDE SEQUENCE [LARGE SCALE GENOMIC DNA]</scope>
    <source>
        <strain evidence="2 3">XBU10</strain>
    </source>
</reference>
<dbReference type="AlphaFoldDB" id="A0A5D4XJV9"/>
<feature type="transmembrane region" description="Helical" evidence="1">
    <location>
        <begin position="39"/>
        <end position="61"/>
    </location>
</feature>
<feature type="transmembrane region" description="Helical" evidence="1">
    <location>
        <begin position="82"/>
        <end position="104"/>
    </location>
</feature>
<comment type="caution">
    <text evidence="2">The sequence shown here is derived from an EMBL/GenBank/DDBJ whole genome shotgun (WGS) entry which is preliminary data.</text>
</comment>
<accession>A0A5D4XJV9</accession>
<evidence type="ECO:0000313" key="2">
    <source>
        <dbReference type="EMBL" id="TYT24936.1"/>
    </source>
</evidence>
<name>A0A5D4XJV9_9GAMM</name>
<keyword evidence="1" id="KW-0472">Membrane</keyword>
<evidence type="ECO:0000256" key="1">
    <source>
        <dbReference type="SAM" id="Phobius"/>
    </source>
</evidence>
<dbReference type="Proteomes" id="UP000324973">
    <property type="component" value="Unassembled WGS sequence"/>
</dbReference>
<keyword evidence="1" id="KW-0812">Transmembrane</keyword>
<proteinExistence type="predicted"/>
<dbReference type="RefSeq" id="WP_149101486.1">
    <property type="nucleotide sequence ID" value="NZ_VTFT01000001.1"/>
</dbReference>
<gene>
    <name evidence="2" type="ORF">FZO89_00815</name>
</gene>
<feature type="transmembrane region" description="Helical" evidence="1">
    <location>
        <begin position="124"/>
        <end position="149"/>
    </location>
</feature>
<dbReference type="OrthoDB" id="8639774at2"/>
<keyword evidence="3" id="KW-1185">Reference proteome</keyword>
<evidence type="ECO:0000313" key="3">
    <source>
        <dbReference type="Proteomes" id="UP000324973"/>
    </source>
</evidence>
<dbReference type="EMBL" id="VTFT01000001">
    <property type="protein sequence ID" value="TYT24936.1"/>
    <property type="molecule type" value="Genomic_DNA"/>
</dbReference>
<feature type="transmembrane region" description="Helical" evidence="1">
    <location>
        <begin position="12"/>
        <end position="33"/>
    </location>
</feature>
<protein>
    <submittedName>
        <fullName evidence="2">Uncharacterized protein</fullName>
    </submittedName>
</protein>
<organism evidence="2 3">
    <name type="scientific">Luteimonas viscosa</name>
    <dbReference type="NCBI Taxonomy" id="1132694"/>
    <lineage>
        <taxon>Bacteria</taxon>
        <taxon>Pseudomonadati</taxon>
        <taxon>Pseudomonadota</taxon>
        <taxon>Gammaproteobacteria</taxon>
        <taxon>Lysobacterales</taxon>
        <taxon>Lysobacteraceae</taxon>
        <taxon>Luteimonas</taxon>
    </lineage>
</organism>
<sequence length="159" mass="17062">MTTHSSGRIGRYALWFSPVVIAAGGFFAAIPWLKQQDDAFVLALTAAVSLFVMGYSLFISHRLQQQLDEVEIASAGFATSRGWVWGAMATVALLLLPPVTNWLIDMTNLLSTGTPDAADRGAVHLALFFGVILVVLMQLASVILASAIWQRRMGGGGEP</sequence>